<keyword evidence="2" id="KW-1185">Reference proteome</keyword>
<evidence type="ECO:0000313" key="1">
    <source>
        <dbReference type="EMBL" id="QXJ35664.1"/>
    </source>
</evidence>
<proteinExistence type="predicted"/>
<protein>
    <submittedName>
        <fullName evidence="1">Uncharacterized protein</fullName>
    </submittedName>
</protein>
<name>A0A8F5C204_9CREN</name>
<reference evidence="1 2" key="1">
    <citation type="journal article" date="2021" name="Environ. Microbiol.">
        <title>New insights into the diversity and evolution of the archaeal mobilome from three complete genomes of Saccharolobus shibatae.</title>
        <authorList>
            <person name="Medvedeva S."/>
            <person name="Brandt D."/>
            <person name="Cvirkaite-Krupovic V."/>
            <person name="Liu Y."/>
            <person name="Severinov K."/>
            <person name="Ishino S."/>
            <person name="Ishino Y."/>
            <person name="Prangishvili D."/>
            <person name="Kalinowski J."/>
            <person name="Krupovic M."/>
        </authorList>
    </citation>
    <scope>NUCLEOTIDE SEQUENCE [LARGE SCALE GENOMIC DNA]</scope>
    <source>
        <strain evidence="1 2">S38A</strain>
    </source>
</reference>
<organism evidence="1 2">
    <name type="scientific">Saccharolobus shibatae</name>
    <dbReference type="NCBI Taxonomy" id="2286"/>
    <lineage>
        <taxon>Archaea</taxon>
        <taxon>Thermoproteota</taxon>
        <taxon>Thermoprotei</taxon>
        <taxon>Sulfolobales</taxon>
        <taxon>Sulfolobaceae</taxon>
        <taxon>Saccharolobus</taxon>
    </lineage>
</organism>
<gene>
    <name evidence="1" type="ORF">J5U22_02211</name>
</gene>
<sequence>MLSQYNLILSNNILKKTIIVMDKMPYLKWKNLGTKEKN</sequence>
<dbReference type="EMBL" id="CP077713">
    <property type="protein sequence ID" value="QXJ35664.1"/>
    <property type="molecule type" value="Genomic_DNA"/>
</dbReference>
<dbReference type="AlphaFoldDB" id="A0A8F5C204"/>
<accession>A0A8F5C204</accession>
<evidence type="ECO:0000313" key="2">
    <source>
        <dbReference type="Proteomes" id="UP000694036"/>
    </source>
</evidence>
<dbReference type="Proteomes" id="UP000694036">
    <property type="component" value="Chromosome"/>
</dbReference>